<feature type="region of interest" description="Disordered" evidence="1">
    <location>
        <begin position="432"/>
        <end position="455"/>
    </location>
</feature>
<feature type="region of interest" description="Disordered" evidence="1">
    <location>
        <begin position="1137"/>
        <end position="1176"/>
    </location>
</feature>
<dbReference type="GO" id="GO:0046599">
    <property type="term" value="P:regulation of centriole replication"/>
    <property type="evidence" value="ECO:0007669"/>
    <property type="project" value="TreeGrafter"/>
</dbReference>
<feature type="region of interest" description="Disordered" evidence="1">
    <location>
        <begin position="229"/>
        <end position="334"/>
    </location>
</feature>
<feature type="compositionally biased region" description="Basic and acidic residues" evidence="1">
    <location>
        <begin position="598"/>
        <end position="608"/>
    </location>
</feature>
<feature type="compositionally biased region" description="Basic and acidic residues" evidence="1">
    <location>
        <begin position="304"/>
        <end position="317"/>
    </location>
</feature>
<evidence type="ECO:0000313" key="2">
    <source>
        <dbReference type="EMBL" id="KAK9398562.1"/>
    </source>
</evidence>
<proteinExistence type="predicted"/>
<feature type="region of interest" description="Disordered" evidence="1">
    <location>
        <begin position="574"/>
        <end position="629"/>
    </location>
</feature>
<feature type="compositionally biased region" description="Basic and acidic residues" evidence="1">
    <location>
        <begin position="1137"/>
        <end position="1147"/>
    </location>
</feature>
<comment type="caution">
    <text evidence="2">The sequence shown here is derived from an EMBL/GenBank/DDBJ whole genome shotgun (WGS) entry which is preliminary data.</text>
</comment>
<dbReference type="AlphaFoldDB" id="A0AAW1BAL6"/>
<feature type="compositionally biased region" description="Polar residues" evidence="1">
    <location>
        <begin position="825"/>
        <end position="835"/>
    </location>
</feature>
<feature type="region of interest" description="Disordered" evidence="1">
    <location>
        <begin position="132"/>
        <end position="154"/>
    </location>
</feature>
<keyword evidence="3" id="KW-1185">Reference proteome</keyword>
<dbReference type="PANTHER" id="PTHR21553:SF22">
    <property type="entry name" value="CENTROSOME-ASSOCIATED PROTEIN ALMS1"/>
    <property type="match status" value="1"/>
</dbReference>
<accession>A0AAW1BAL6</accession>
<gene>
    <name evidence="2" type="ORF">NXF25_013531</name>
</gene>
<feature type="compositionally biased region" description="Polar residues" evidence="1">
    <location>
        <begin position="434"/>
        <end position="445"/>
    </location>
</feature>
<name>A0AAW1BAL6_CROAD</name>
<feature type="region of interest" description="Disordered" evidence="1">
    <location>
        <begin position="668"/>
        <end position="698"/>
    </location>
</feature>
<feature type="compositionally biased region" description="Basic and acidic residues" evidence="1">
    <location>
        <begin position="668"/>
        <end position="688"/>
    </location>
</feature>
<dbReference type="GO" id="GO:0005829">
    <property type="term" value="C:cytosol"/>
    <property type="evidence" value="ECO:0007669"/>
    <property type="project" value="TreeGrafter"/>
</dbReference>
<dbReference type="Proteomes" id="UP001474421">
    <property type="component" value="Unassembled WGS sequence"/>
</dbReference>
<evidence type="ECO:0000313" key="3">
    <source>
        <dbReference type="Proteomes" id="UP001474421"/>
    </source>
</evidence>
<reference evidence="2 3" key="1">
    <citation type="journal article" date="2024" name="Proc. Natl. Acad. Sci. U.S.A.">
        <title>The genetic regulatory architecture and epigenomic basis for age-related changes in rattlesnake venom.</title>
        <authorList>
            <person name="Hogan M.P."/>
            <person name="Holding M.L."/>
            <person name="Nystrom G.S."/>
            <person name="Colston T.J."/>
            <person name="Bartlett D.A."/>
            <person name="Mason A.J."/>
            <person name="Ellsworth S.A."/>
            <person name="Rautsaw R.M."/>
            <person name="Lawrence K.C."/>
            <person name="Strickland J.L."/>
            <person name="He B."/>
            <person name="Fraser P."/>
            <person name="Margres M.J."/>
            <person name="Gilbert D.M."/>
            <person name="Gibbs H.L."/>
            <person name="Parkinson C.L."/>
            <person name="Rokyta D.R."/>
        </authorList>
    </citation>
    <scope>NUCLEOTIDE SEQUENCE [LARGE SCALE GENOMIC DNA]</scope>
    <source>
        <strain evidence="2">DRR0105</strain>
    </source>
</reference>
<feature type="compositionally biased region" description="Polar residues" evidence="1">
    <location>
        <begin position="574"/>
        <end position="583"/>
    </location>
</feature>
<organism evidence="2 3">
    <name type="scientific">Crotalus adamanteus</name>
    <name type="common">Eastern diamondback rattlesnake</name>
    <dbReference type="NCBI Taxonomy" id="8729"/>
    <lineage>
        <taxon>Eukaryota</taxon>
        <taxon>Metazoa</taxon>
        <taxon>Chordata</taxon>
        <taxon>Craniata</taxon>
        <taxon>Vertebrata</taxon>
        <taxon>Euteleostomi</taxon>
        <taxon>Lepidosauria</taxon>
        <taxon>Squamata</taxon>
        <taxon>Bifurcata</taxon>
        <taxon>Unidentata</taxon>
        <taxon>Episquamata</taxon>
        <taxon>Toxicofera</taxon>
        <taxon>Serpentes</taxon>
        <taxon>Colubroidea</taxon>
        <taxon>Viperidae</taxon>
        <taxon>Crotalinae</taxon>
        <taxon>Crotalus</taxon>
    </lineage>
</organism>
<feature type="compositionally biased region" description="Polar residues" evidence="1">
    <location>
        <begin position="861"/>
        <end position="874"/>
    </location>
</feature>
<feature type="compositionally biased region" description="Polar residues" evidence="1">
    <location>
        <begin position="248"/>
        <end position="259"/>
    </location>
</feature>
<sequence>MVLMLCIPTSSRSFCLSLSFASRIADSQLSPNLPLLATNATAQGQTFYNETVFQPTGLDFAPLRATPDVSAAPLAHLQIGEAHPLPFSLTAPNDASLGSYLSQHPLTFSEHLPAEQPNWPMLHLDLNVTTLGSKEENSGTPCPAAWPNRPLATPPLPKQSWGAAPGQDLFLLDNSLPAPVLLDLLEDEMGLSKHGGFLSSRSSSCQSGLGKEPAENLVNRLTANADLLESVPKLTPELRPSKGPTASRPESPQLLSEATGQPRRPASDPEAFSANLSPPLVSSRAAKLDLVDSPETSLGPNRQGVREKNGAAEEKQKFGPVPVDGKPQASAPFQPIPVASRLGQSTDALKTVLTSVNKTELTLSDGSVEKGTRNTGISPFDEASFLVHLTQPIHHSTPAFLTSRSLNREGPGLALPARSGHQPPLACLHEEMSKTSQADARNSSAAEPGAATAGNPRLFPTNESFPLHGAGPAVLQPLKGRIQSMPSLNFMEKVGAWNLSCSAEELPEVSAVPGPGGVSPRRKAYDAIADSLNCLLLKQQHLADLKAASFYGPSSLINLHTSENEPLRALPFTRSQSETSVSALSREISRTEIGNETGAKDPPKRAEVCGDAPTVSRIPPAAVSKEDSLSRRYKAVPVFTVSSDEESMSPGSRSDPLIRSRRVAELLKGETESFNGSKEELDGPEEKTGASSGPRLSCRCTDLRLSSRQSSRSSPLLGKLQSSLEEELQASLHSELNIEERIPVYLHNLGIDQSPSSILTPFMPRGPIREIEFSPTELRTLKASADLFRLHLSEDSQSGKEATRCSLNSSLLSGPSGAGSAVVSDTSQPAKSSLQRNRDLVHPSSSPWKSRAVTPPLTASLPGSPSIPVSTGETQVLPGAPSNFAKERSTTIVDNLDPNELGASRVRASPSSRDRDEKPAREENRIFQRDFRRRKKTIPLRGSKAPGESQKLPAEVDSRPSSGQFRSLLSLSSSGSLKHIDNGDLSGGCGSIKRNTLGIQRGWSWDENMAKQGIAGNLRWEGPQTMDFCNKEPLVPQEPRPESPKANEDRGMTKPLTRSDPEGCPRTAASGPVLTSRSVDIQAGLSPNLNAIQAVSEADTLDQVSKLLGGFPHVEEKAGTLDEVSKLLGGFPHVEKKANDARPKSALDGEGGGARGGRVQKSPAFRPPAQLSAEGKLVPKEAITAGSMDSLAVRVKTLLEEEQPVLHATQILQSVKEEEGKSPR</sequence>
<feature type="compositionally biased region" description="Basic and acidic residues" evidence="1">
    <location>
        <begin position="912"/>
        <end position="930"/>
    </location>
</feature>
<protein>
    <submittedName>
        <fullName evidence="2">Uncharacterized protein</fullName>
    </submittedName>
</protein>
<feature type="region of interest" description="Disordered" evidence="1">
    <location>
        <begin position="1030"/>
        <end position="1075"/>
    </location>
</feature>
<evidence type="ECO:0000256" key="1">
    <source>
        <dbReference type="SAM" id="MobiDB-lite"/>
    </source>
</evidence>
<dbReference type="GO" id="GO:0005813">
    <property type="term" value="C:centrosome"/>
    <property type="evidence" value="ECO:0007669"/>
    <property type="project" value="TreeGrafter"/>
</dbReference>
<dbReference type="EMBL" id="JAOTOJ010000007">
    <property type="protein sequence ID" value="KAK9398562.1"/>
    <property type="molecule type" value="Genomic_DNA"/>
</dbReference>
<feature type="region of interest" description="Disordered" evidence="1">
    <location>
        <begin position="816"/>
        <end position="964"/>
    </location>
</feature>
<feature type="compositionally biased region" description="Basic and acidic residues" evidence="1">
    <location>
        <begin position="1039"/>
        <end position="1063"/>
    </location>
</feature>
<dbReference type="GO" id="GO:0005814">
    <property type="term" value="C:centriole"/>
    <property type="evidence" value="ECO:0007669"/>
    <property type="project" value="TreeGrafter"/>
</dbReference>
<dbReference type="GO" id="GO:0008017">
    <property type="term" value="F:microtubule binding"/>
    <property type="evidence" value="ECO:0007669"/>
    <property type="project" value="TreeGrafter"/>
</dbReference>
<dbReference type="PANTHER" id="PTHR21553">
    <property type="entry name" value="ALMS1-RELATED"/>
    <property type="match status" value="1"/>
</dbReference>